<sequence length="170" mass="19638">MAYFADLTPYAYFHSDEDDEDIVWREWGELSYRPRYERLNIGWLDASHPFDRGPVPAWFAGALLDIIDGPPVNETRGLHGCEFCPPGTGSIAYPRPRRNWLAYYEIRVPAGPGVMFAAPALIWHYVTAHDYRPPAEFVEAVQRYDANWATEPSPWIPPDAERDIWKRTAR</sequence>
<dbReference type="RefSeq" id="WP_344614155.1">
    <property type="nucleotide sequence ID" value="NZ_BAAARV010000031.1"/>
</dbReference>
<dbReference type="Proteomes" id="UP001501444">
    <property type="component" value="Unassembled WGS sequence"/>
</dbReference>
<reference evidence="2 3" key="1">
    <citation type="journal article" date="2019" name="Int. J. Syst. Evol. Microbiol.">
        <title>The Global Catalogue of Microorganisms (GCM) 10K type strain sequencing project: providing services to taxonomists for standard genome sequencing and annotation.</title>
        <authorList>
            <consortium name="The Broad Institute Genomics Platform"/>
            <consortium name="The Broad Institute Genome Sequencing Center for Infectious Disease"/>
            <person name="Wu L."/>
            <person name="Ma J."/>
        </authorList>
    </citation>
    <scope>NUCLEOTIDE SEQUENCE [LARGE SCALE GENOMIC DNA]</scope>
    <source>
        <strain evidence="2 3">JCM 3272</strain>
    </source>
</reference>
<protein>
    <recommendedName>
        <fullName evidence="1">DUF7919 domain-containing protein</fullName>
    </recommendedName>
</protein>
<evidence type="ECO:0000259" key="1">
    <source>
        <dbReference type="Pfam" id="PF25535"/>
    </source>
</evidence>
<comment type="caution">
    <text evidence="2">The sequence shown here is derived from an EMBL/GenBank/DDBJ whole genome shotgun (WGS) entry which is preliminary data.</text>
</comment>
<dbReference type="InterPro" id="IPR057679">
    <property type="entry name" value="DUF7919"/>
</dbReference>
<keyword evidence="3" id="KW-1185">Reference proteome</keyword>
<evidence type="ECO:0000313" key="2">
    <source>
        <dbReference type="EMBL" id="GAA2351859.1"/>
    </source>
</evidence>
<proteinExistence type="predicted"/>
<name>A0ABN3GHM5_9ACTN</name>
<accession>A0ABN3GHM5</accession>
<dbReference type="Pfam" id="PF25535">
    <property type="entry name" value="DUF7919"/>
    <property type="match status" value="1"/>
</dbReference>
<gene>
    <name evidence="2" type="ORF">GCM10010170_042210</name>
</gene>
<organism evidence="2 3">
    <name type="scientific">Dactylosporangium salmoneum</name>
    <dbReference type="NCBI Taxonomy" id="53361"/>
    <lineage>
        <taxon>Bacteria</taxon>
        <taxon>Bacillati</taxon>
        <taxon>Actinomycetota</taxon>
        <taxon>Actinomycetes</taxon>
        <taxon>Micromonosporales</taxon>
        <taxon>Micromonosporaceae</taxon>
        <taxon>Dactylosporangium</taxon>
    </lineage>
</organism>
<dbReference type="EMBL" id="BAAARV010000031">
    <property type="protein sequence ID" value="GAA2351859.1"/>
    <property type="molecule type" value="Genomic_DNA"/>
</dbReference>
<feature type="domain" description="DUF7919" evidence="1">
    <location>
        <begin position="3"/>
        <end position="141"/>
    </location>
</feature>
<evidence type="ECO:0000313" key="3">
    <source>
        <dbReference type="Proteomes" id="UP001501444"/>
    </source>
</evidence>